<gene>
    <name evidence="1" type="ORF">PHMEG_00017639</name>
</gene>
<accession>A0A225VXK1</accession>
<sequence length="134" mass="15315">MENVSGEDGALRRLDRPINSFILHLDATFKHNHVNYPVISREISARGRCFHLVTLFVSSQQAEYQYLECVRALRGVFTGRTGKPFKSLSNFSKKLKSDYTLMHGLKIETLLQQLLPCCHNKSSSMKGFRVQVEP</sequence>
<organism evidence="1 2">
    <name type="scientific">Phytophthora megakarya</name>
    <dbReference type="NCBI Taxonomy" id="4795"/>
    <lineage>
        <taxon>Eukaryota</taxon>
        <taxon>Sar</taxon>
        <taxon>Stramenopiles</taxon>
        <taxon>Oomycota</taxon>
        <taxon>Peronosporomycetes</taxon>
        <taxon>Peronosporales</taxon>
        <taxon>Peronosporaceae</taxon>
        <taxon>Phytophthora</taxon>
    </lineage>
</organism>
<dbReference type="AlphaFoldDB" id="A0A225VXK1"/>
<proteinExistence type="predicted"/>
<protein>
    <recommendedName>
        <fullName evidence="3">MULE transposase domain-containing protein</fullName>
    </recommendedName>
</protein>
<name>A0A225VXK1_9STRA</name>
<keyword evidence="2" id="KW-1185">Reference proteome</keyword>
<dbReference type="EMBL" id="NBNE01002715">
    <property type="protein sequence ID" value="OWZ09628.1"/>
    <property type="molecule type" value="Genomic_DNA"/>
</dbReference>
<evidence type="ECO:0008006" key="3">
    <source>
        <dbReference type="Google" id="ProtNLM"/>
    </source>
</evidence>
<comment type="caution">
    <text evidence="1">The sequence shown here is derived from an EMBL/GenBank/DDBJ whole genome shotgun (WGS) entry which is preliminary data.</text>
</comment>
<evidence type="ECO:0000313" key="2">
    <source>
        <dbReference type="Proteomes" id="UP000198211"/>
    </source>
</evidence>
<reference evidence="2" key="1">
    <citation type="submission" date="2017-03" db="EMBL/GenBank/DDBJ databases">
        <title>Phytopthora megakarya and P. palmivora, two closely related causual agents of cacao black pod achieved similar genome size and gene model numbers by different mechanisms.</title>
        <authorList>
            <person name="Ali S."/>
            <person name="Shao J."/>
            <person name="Larry D.J."/>
            <person name="Kronmiller B."/>
            <person name="Shen D."/>
            <person name="Strem M.D."/>
            <person name="Melnick R.L."/>
            <person name="Guiltinan M.J."/>
            <person name="Tyler B.M."/>
            <person name="Meinhardt L.W."/>
            <person name="Bailey B.A."/>
        </authorList>
    </citation>
    <scope>NUCLEOTIDE SEQUENCE [LARGE SCALE GENOMIC DNA]</scope>
    <source>
        <strain evidence="2">zdho120</strain>
    </source>
</reference>
<evidence type="ECO:0000313" key="1">
    <source>
        <dbReference type="EMBL" id="OWZ09628.1"/>
    </source>
</evidence>
<dbReference type="Proteomes" id="UP000198211">
    <property type="component" value="Unassembled WGS sequence"/>
</dbReference>